<organism evidence="3 4">
    <name type="scientific">Halostreptopolyspora alba</name>
    <dbReference type="NCBI Taxonomy" id="2487137"/>
    <lineage>
        <taxon>Bacteria</taxon>
        <taxon>Bacillati</taxon>
        <taxon>Actinomycetota</taxon>
        <taxon>Actinomycetes</taxon>
        <taxon>Streptosporangiales</taxon>
        <taxon>Nocardiopsidaceae</taxon>
        <taxon>Halostreptopolyspora</taxon>
    </lineage>
</organism>
<protein>
    <recommendedName>
        <fullName evidence="5">DUF3558 domain-containing protein</fullName>
    </recommendedName>
</protein>
<evidence type="ECO:0000313" key="4">
    <source>
        <dbReference type="Proteomes" id="UP000269198"/>
    </source>
</evidence>
<dbReference type="OrthoDB" id="3426617at2"/>
<keyword evidence="2" id="KW-0732">Signal</keyword>
<accession>A0A3N0E2Z5</accession>
<dbReference type="PROSITE" id="PS51257">
    <property type="entry name" value="PROKAR_LIPOPROTEIN"/>
    <property type="match status" value="1"/>
</dbReference>
<feature type="region of interest" description="Disordered" evidence="1">
    <location>
        <begin position="34"/>
        <end position="161"/>
    </location>
</feature>
<gene>
    <name evidence="3" type="ORF">EFW17_19820</name>
</gene>
<dbReference type="Proteomes" id="UP000269198">
    <property type="component" value="Unassembled WGS sequence"/>
</dbReference>
<dbReference type="RefSeq" id="WP_123202934.1">
    <property type="nucleotide sequence ID" value="NZ_RJMB01000025.1"/>
</dbReference>
<sequence length="284" mass="29378">MRLTPPTIPTRCTAAAGAVLATTMLLAGCDSESVDDATSVDEDSWSDWFSFGDDGGEGGGSEQAEGDQAEGDQADGEQADGEQEEEWWDISDWFSSDDGDSGGGSEETGGEEDSGGEGDQEESEEEQLALPDSCADVGAQEVAGGLAPQGATLSEDAGEIDGAPDAAQLSCVWSGSGGSGSQSFALVFTENADPSARLDVAQASGEEEMNWEVDIDVNVENYRTAQADALGGDLDYVATVEGSTKSLHLSLPDDFHVSAIAVSSDTERAELEDVVLQAAERLRG</sequence>
<keyword evidence="4" id="KW-1185">Reference proteome</keyword>
<reference evidence="3 4" key="1">
    <citation type="submission" date="2018-11" db="EMBL/GenBank/DDBJ databases">
        <title>The genome draft of YIM 96095.</title>
        <authorList>
            <person name="Tang S.-K."/>
            <person name="Chunyu W.-X."/>
            <person name="Feng Y.-Z."/>
        </authorList>
    </citation>
    <scope>NUCLEOTIDE SEQUENCE [LARGE SCALE GENOMIC DNA]</scope>
    <source>
        <strain evidence="3 4">YIM 96095</strain>
    </source>
</reference>
<dbReference type="AlphaFoldDB" id="A0A3N0E2Z5"/>
<evidence type="ECO:0000313" key="3">
    <source>
        <dbReference type="EMBL" id="RNL82169.1"/>
    </source>
</evidence>
<proteinExistence type="predicted"/>
<evidence type="ECO:0000256" key="1">
    <source>
        <dbReference type="SAM" id="MobiDB-lite"/>
    </source>
</evidence>
<dbReference type="EMBL" id="RJMB01000025">
    <property type="protein sequence ID" value="RNL82169.1"/>
    <property type="molecule type" value="Genomic_DNA"/>
</dbReference>
<comment type="caution">
    <text evidence="3">The sequence shown here is derived from an EMBL/GenBank/DDBJ whole genome shotgun (WGS) entry which is preliminary data.</text>
</comment>
<feature type="compositionally biased region" description="Acidic residues" evidence="1">
    <location>
        <begin position="108"/>
        <end position="127"/>
    </location>
</feature>
<feature type="signal peptide" evidence="2">
    <location>
        <begin position="1"/>
        <end position="27"/>
    </location>
</feature>
<feature type="compositionally biased region" description="Acidic residues" evidence="1">
    <location>
        <begin position="34"/>
        <end position="45"/>
    </location>
</feature>
<feature type="chain" id="PRO_5039071757" description="DUF3558 domain-containing protein" evidence="2">
    <location>
        <begin position="28"/>
        <end position="284"/>
    </location>
</feature>
<evidence type="ECO:0008006" key="5">
    <source>
        <dbReference type="Google" id="ProtNLM"/>
    </source>
</evidence>
<name>A0A3N0E2Z5_9ACTN</name>
<feature type="compositionally biased region" description="Acidic residues" evidence="1">
    <location>
        <begin position="64"/>
        <end position="100"/>
    </location>
</feature>
<evidence type="ECO:0000256" key="2">
    <source>
        <dbReference type="SAM" id="SignalP"/>
    </source>
</evidence>